<dbReference type="InterPro" id="IPR000032">
    <property type="entry name" value="HPr-like"/>
</dbReference>
<organism evidence="20 21">
    <name type="scientific">Thermanaerothrix daxensis</name>
    <dbReference type="NCBI Taxonomy" id="869279"/>
    <lineage>
        <taxon>Bacteria</taxon>
        <taxon>Bacillati</taxon>
        <taxon>Chloroflexota</taxon>
        <taxon>Anaerolineae</taxon>
        <taxon>Anaerolineales</taxon>
        <taxon>Anaerolineaceae</taxon>
        <taxon>Thermanaerothrix</taxon>
    </lineage>
</organism>
<evidence type="ECO:0000256" key="5">
    <source>
        <dbReference type="ARBA" id="ARBA00014783"/>
    </source>
</evidence>
<dbReference type="InterPro" id="IPR001020">
    <property type="entry name" value="PTS_HPr_His_P_site"/>
</dbReference>
<keyword evidence="10" id="KW-0597">Phosphoprotein</keyword>
<dbReference type="Gene3D" id="3.40.930.10">
    <property type="entry name" value="Mannitol-specific EII, Chain A"/>
    <property type="match status" value="1"/>
</dbReference>
<dbReference type="PROSITE" id="PS51350">
    <property type="entry name" value="PTS_HPR_DOM"/>
    <property type="match status" value="1"/>
</dbReference>
<evidence type="ECO:0000313" key="21">
    <source>
        <dbReference type="Proteomes" id="UP000050544"/>
    </source>
</evidence>
<dbReference type="PANTHER" id="PTHR30181">
    <property type="entry name" value="MANNITOL PERMEASE IIC COMPONENT"/>
    <property type="match status" value="1"/>
</dbReference>
<evidence type="ECO:0000256" key="17">
    <source>
        <dbReference type="ARBA" id="ARBA00030962"/>
    </source>
</evidence>
<evidence type="ECO:0000256" key="1">
    <source>
        <dbReference type="ARBA" id="ARBA00002434"/>
    </source>
</evidence>
<gene>
    <name evidence="20" type="ORF">SE15_12745</name>
</gene>
<dbReference type="GO" id="GO:0009401">
    <property type="term" value="P:phosphoenolpyruvate-dependent sugar phosphotransferase system"/>
    <property type="evidence" value="ECO:0007669"/>
    <property type="project" value="UniProtKB-KW"/>
</dbReference>
<dbReference type="CDD" id="cd00211">
    <property type="entry name" value="PTS_IIA_fru"/>
    <property type="match status" value="1"/>
</dbReference>
<keyword evidence="9" id="KW-0963">Cytoplasm</keyword>
<reference evidence="20 21" key="1">
    <citation type="submission" date="2015-07" db="EMBL/GenBank/DDBJ databases">
        <title>Whole genome sequence of Thermanaerothrix daxensis DSM 23592.</title>
        <authorList>
            <person name="Hemp J."/>
            <person name="Ward L.M."/>
            <person name="Pace L.A."/>
            <person name="Fischer W.W."/>
        </authorList>
    </citation>
    <scope>NUCLEOTIDE SEQUENCE [LARGE SCALE GENOMIC DNA]</scope>
    <source>
        <strain evidence="20 21">GNS-1</strain>
    </source>
</reference>
<comment type="caution">
    <text evidence="20">The sequence shown here is derived from an EMBL/GenBank/DDBJ whole genome shotgun (WGS) entry which is preliminary data.</text>
</comment>
<evidence type="ECO:0000256" key="8">
    <source>
        <dbReference type="ARBA" id="ARBA00022448"/>
    </source>
</evidence>
<evidence type="ECO:0000256" key="7">
    <source>
        <dbReference type="ARBA" id="ARBA00020422"/>
    </source>
</evidence>
<keyword evidence="14" id="KW-0418">Kinase</keyword>
<comment type="subcellular location">
    <subcellularLocation>
        <location evidence="4">Cytoplasm</location>
    </subcellularLocation>
</comment>
<evidence type="ECO:0000256" key="3">
    <source>
        <dbReference type="ARBA" id="ARBA00003681"/>
    </source>
</evidence>
<evidence type="ECO:0000256" key="14">
    <source>
        <dbReference type="ARBA" id="ARBA00022777"/>
    </source>
</evidence>
<dbReference type="PROSITE" id="PS00372">
    <property type="entry name" value="PTS_EIIA_TYPE_2_HIS"/>
    <property type="match status" value="1"/>
</dbReference>
<dbReference type="PROSITE" id="PS00589">
    <property type="entry name" value="PTS_HPR_SER"/>
    <property type="match status" value="1"/>
</dbReference>
<dbReference type="GO" id="GO:0090563">
    <property type="term" value="F:protein-phosphocysteine-sugar phosphotransferase activity"/>
    <property type="evidence" value="ECO:0007669"/>
    <property type="project" value="TreeGrafter"/>
</dbReference>
<keyword evidence="8" id="KW-0813">Transport</keyword>
<sequence length="246" mass="26098">MLQITPAQVALGAQPADKEAAIRAVAQLLVASGHIQPAYAESMLKREEVADTYLGQGVAIPHGLPEDRDLILKTGIAVLQVPAGVAWHPDATAHLIIGIAARSDEHLGVLRRLTRLLQDGTQVQRLIHSQDVREIILALTGEPPAEPAAPPAPDLKEGVEVVLRNKHGLHARPATVFVRLAKQFQATIRVRLGERVADGKSLLSLLQLGADCGTTLHLSAEGPDAAAALNTLREAIQAGLEDEVQG</sequence>
<dbReference type="Pfam" id="PF00381">
    <property type="entry name" value="PTS-HPr"/>
    <property type="match status" value="1"/>
</dbReference>
<dbReference type="PANTHER" id="PTHR30181:SF3">
    <property type="entry name" value="MULTIPHOSPHORYL TRANSFER PROTEIN"/>
    <property type="match status" value="1"/>
</dbReference>
<dbReference type="Pfam" id="PF00359">
    <property type="entry name" value="PTS_EIIA_2"/>
    <property type="match status" value="1"/>
</dbReference>
<dbReference type="InterPro" id="IPR035895">
    <property type="entry name" value="HPr-like_sf"/>
</dbReference>
<evidence type="ECO:0000256" key="9">
    <source>
        <dbReference type="ARBA" id="ARBA00022490"/>
    </source>
</evidence>
<dbReference type="RefSeq" id="WP_054522512.1">
    <property type="nucleotide sequence ID" value="NZ_LGKO01000006.1"/>
</dbReference>
<dbReference type="Proteomes" id="UP000050544">
    <property type="component" value="Unassembled WGS sequence"/>
</dbReference>
<evidence type="ECO:0000256" key="12">
    <source>
        <dbReference type="ARBA" id="ARBA00022679"/>
    </source>
</evidence>
<dbReference type="SUPFAM" id="SSF55804">
    <property type="entry name" value="Phoshotransferase/anion transport protein"/>
    <property type="match status" value="1"/>
</dbReference>
<dbReference type="PROSITE" id="PS00369">
    <property type="entry name" value="PTS_HPR_HIS"/>
    <property type="match status" value="1"/>
</dbReference>
<dbReference type="EMBL" id="LGKO01000006">
    <property type="protein sequence ID" value="KPL81997.1"/>
    <property type="molecule type" value="Genomic_DNA"/>
</dbReference>
<feature type="domain" description="PTS EIIA type-2" evidence="18">
    <location>
        <begin position="2"/>
        <end position="142"/>
    </location>
</feature>
<keyword evidence="12" id="KW-0808">Transferase</keyword>
<evidence type="ECO:0000259" key="19">
    <source>
        <dbReference type="PROSITE" id="PS51350"/>
    </source>
</evidence>
<comment type="function">
    <text evidence="1">The phosphoenolpyruvate-dependent sugar phosphotransferase system (sugar PTS), a major carbohydrate active transport system, catalyzes the phosphorylation of incoming sugar substrates concomitantly with their translocation across the cell membrane. The enzyme II CmtAB PTS system is involved in D-mannitol transport.</text>
</comment>
<dbReference type="Gene3D" id="3.30.1340.10">
    <property type="entry name" value="HPr-like"/>
    <property type="match status" value="1"/>
</dbReference>
<evidence type="ECO:0000313" key="20">
    <source>
        <dbReference type="EMBL" id="KPL81997.1"/>
    </source>
</evidence>
<dbReference type="OrthoDB" id="9814222at2"/>
<protein>
    <recommendedName>
        <fullName evidence="5">Mannitol-specific phosphotransferase enzyme IIA component</fullName>
    </recommendedName>
    <alternativeName>
        <fullName evidence="16">EIIA</fullName>
    </alternativeName>
    <alternativeName>
        <fullName evidence="17">EIII</fullName>
    </alternativeName>
    <alternativeName>
        <fullName evidence="6">Multiphosphoryl transfer protein</fullName>
    </alternativeName>
    <alternativeName>
        <fullName evidence="15">PTS system mannitol-specific EIIA component</fullName>
    </alternativeName>
    <alternativeName>
        <fullName evidence="7">Phosphocarrier protein HPr</fullName>
    </alternativeName>
</protein>
<dbReference type="InterPro" id="IPR002178">
    <property type="entry name" value="PTS_EIIA_type-2_dom"/>
</dbReference>
<evidence type="ECO:0000256" key="11">
    <source>
        <dbReference type="ARBA" id="ARBA00022597"/>
    </source>
</evidence>
<dbReference type="NCBIfam" id="TIGR01003">
    <property type="entry name" value="PTS_HPr_family"/>
    <property type="match status" value="1"/>
</dbReference>
<evidence type="ECO:0000256" key="2">
    <source>
        <dbReference type="ARBA" id="ARBA00003136"/>
    </source>
</evidence>
<evidence type="ECO:0000256" key="4">
    <source>
        <dbReference type="ARBA" id="ARBA00004496"/>
    </source>
</evidence>
<comment type="function">
    <text evidence="2">The phosphoenolpyruvate-dependent sugar phosphotransferase system (sugar PTS), a major carbohydrate active transport system, catalyzes the phosphorylation of incoming sugar substrates concomitantly with their translocation across the cell membrane. The enzyme II FruAB PTS system is involved in fructose transport.</text>
</comment>
<name>A0A0P6XS54_9CHLR</name>
<dbReference type="PROSITE" id="PS51094">
    <property type="entry name" value="PTS_EIIA_TYPE_2"/>
    <property type="match status" value="1"/>
</dbReference>
<evidence type="ECO:0000256" key="13">
    <source>
        <dbReference type="ARBA" id="ARBA00022683"/>
    </source>
</evidence>
<dbReference type="InterPro" id="IPR002114">
    <property type="entry name" value="PTS_HPr_Ser_P_site"/>
</dbReference>
<dbReference type="PRINTS" id="PR00107">
    <property type="entry name" value="PHOSPHOCPHPR"/>
</dbReference>
<evidence type="ECO:0000256" key="15">
    <source>
        <dbReference type="ARBA" id="ARBA00029908"/>
    </source>
</evidence>
<dbReference type="GO" id="GO:0005737">
    <property type="term" value="C:cytoplasm"/>
    <property type="evidence" value="ECO:0007669"/>
    <property type="project" value="UniProtKB-SubCell"/>
</dbReference>
<dbReference type="GO" id="GO:0005886">
    <property type="term" value="C:plasma membrane"/>
    <property type="evidence" value="ECO:0007669"/>
    <property type="project" value="TreeGrafter"/>
</dbReference>
<dbReference type="AlphaFoldDB" id="A0A0P6XS54"/>
<dbReference type="InterPro" id="IPR016152">
    <property type="entry name" value="PTrfase/Anion_transptr"/>
</dbReference>
<dbReference type="STRING" id="869279.SE15_12745"/>
<evidence type="ECO:0000256" key="10">
    <source>
        <dbReference type="ARBA" id="ARBA00022553"/>
    </source>
</evidence>
<dbReference type="CDD" id="cd00367">
    <property type="entry name" value="PTS-HPr_like"/>
    <property type="match status" value="1"/>
</dbReference>
<comment type="function">
    <text evidence="3">General (non sugar-specific) component of the phosphoenolpyruvate-dependent sugar phosphotransferase system (sugar PTS). This major carbohydrate active-transport system catalyzes the phosphorylation of incoming sugar substrates concomitantly with their translocation across the cell membrane. The phosphoryl group from phosphoenolpyruvate (PEP) is transferred to the phosphoryl carrier protein HPr by enzyme I. Phospho-HPr then transfers it to the PTS EIIA domain.</text>
</comment>
<dbReference type="SUPFAM" id="SSF55594">
    <property type="entry name" value="HPr-like"/>
    <property type="match status" value="1"/>
</dbReference>
<proteinExistence type="predicted"/>
<evidence type="ECO:0000256" key="6">
    <source>
        <dbReference type="ARBA" id="ARBA00015565"/>
    </source>
</evidence>
<keyword evidence="21" id="KW-1185">Reference proteome</keyword>
<accession>A0A0P6XS54</accession>
<dbReference type="GO" id="GO:0016301">
    <property type="term" value="F:kinase activity"/>
    <property type="evidence" value="ECO:0007669"/>
    <property type="project" value="UniProtKB-KW"/>
</dbReference>
<dbReference type="InterPro" id="IPR050893">
    <property type="entry name" value="Sugar_PTS"/>
</dbReference>
<feature type="domain" description="HPr" evidence="19">
    <location>
        <begin position="156"/>
        <end position="244"/>
    </location>
</feature>
<keyword evidence="11" id="KW-0762">Sugar transport</keyword>
<keyword evidence="13" id="KW-0598">Phosphotransferase system</keyword>
<evidence type="ECO:0000256" key="16">
    <source>
        <dbReference type="ARBA" id="ARBA00030956"/>
    </source>
</evidence>
<evidence type="ECO:0000259" key="18">
    <source>
        <dbReference type="PROSITE" id="PS51094"/>
    </source>
</evidence>